<evidence type="ECO:0000259" key="9">
    <source>
        <dbReference type="Pfam" id="PF07885"/>
    </source>
</evidence>
<evidence type="ECO:0000256" key="6">
    <source>
        <dbReference type="ARBA" id="ARBA00023136"/>
    </source>
</evidence>
<keyword evidence="4 8" id="KW-1133">Transmembrane helix</keyword>
<dbReference type="Gene3D" id="1.10.287.70">
    <property type="match status" value="1"/>
</dbReference>
<organism evidence="10 11">
    <name type="scientific">Clostridium facile</name>
    <dbReference type="NCBI Taxonomy" id="2763035"/>
    <lineage>
        <taxon>Bacteria</taxon>
        <taxon>Bacillati</taxon>
        <taxon>Bacillota</taxon>
        <taxon>Clostridia</taxon>
        <taxon>Eubacteriales</taxon>
        <taxon>Clostridiaceae</taxon>
        <taxon>Clostridium</taxon>
    </lineage>
</organism>
<keyword evidence="7 10" id="KW-0407">Ion channel</keyword>
<name>A0ABR7IN94_9CLOT</name>
<evidence type="ECO:0000256" key="1">
    <source>
        <dbReference type="ARBA" id="ARBA00004141"/>
    </source>
</evidence>
<feature type="transmembrane region" description="Helical" evidence="8">
    <location>
        <begin position="20"/>
        <end position="37"/>
    </location>
</feature>
<feature type="transmembrane region" description="Helical" evidence="8">
    <location>
        <begin position="77"/>
        <end position="97"/>
    </location>
</feature>
<evidence type="ECO:0000256" key="8">
    <source>
        <dbReference type="SAM" id="Phobius"/>
    </source>
</evidence>
<proteinExistence type="predicted"/>
<sequence>MRRIRLLWRILKITHADKLLFGFLVYFILTSIMIYLVEPNIQTVGDSLWYCFAASTTIGFGDIVAVTLLGRVLTVILCIYAVLIIALIPGVVVSYFIEFNKIKSKESVVVFLDQLEHLETLSKEELRELSQKVKQRRYRL</sequence>
<dbReference type="Pfam" id="PF07885">
    <property type="entry name" value="Ion_trans_2"/>
    <property type="match status" value="1"/>
</dbReference>
<dbReference type="PANTHER" id="PTHR11537:SF254">
    <property type="entry name" value="POTASSIUM VOLTAGE-GATED CHANNEL PROTEIN SHAB"/>
    <property type="match status" value="1"/>
</dbReference>
<comment type="caution">
    <text evidence="10">The sequence shown here is derived from an EMBL/GenBank/DDBJ whole genome shotgun (WGS) entry which is preliminary data.</text>
</comment>
<keyword evidence="2" id="KW-0813">Transport</keyword>
<feature type="transmembrane region" description="Helical" evidence="8">
    <location>
        <begin position="49"/>
        <end position="70"/>
    </location>
</feature>
<evidence type="ECO:0000256" key="4">
    <source>
        <dbReference type="ARBA" id="ARBA00022989"/>
    </source>
</evidence>
<evidence type="ECO:0000256" key="7">
    <source>
        <dbReference type="ARBA" id="ARBA00023303"/>
    </source>
</evidence>
<evidence type="ECO:0000256" key="5">
    <source>
        <dbReference type="ARBA" id="ARBA00023065"/>
    </source>
</evidence>
<dbReference type="EMBL" id="JACOQK010000001">
    <property type="protein sequence ID" value="MBC5786604.1"/>
    <property type="molecule type" value="Genomic_DNA"/>
</dbReference>
<evidence type="ECO:0000313" key="11">
    <source>
        <dbReference type="Proteomes" id="UP000649151"/>
    </source>
</evidence>
<evidence type="ECO:0000256" key="2">
    <source>
        <dbReference type="ARBA" id="ARBA00022448"/>
    </source>
</evidence>
<protein>
    <submittedName>
        <fullName evidence="10">Two pore domain potassium channel family protein</fullName>
    </submittedName>
</protein>
<dbReference type="Proteomes" id="UP000649151">
    <property type="component" value="Unassembled WGS sequence"/>
</dbReference>
<feature type="domain" description="Potassium channel" evidence="9">
    <location>
        <begin position="24"/>
        <end position="96"/>
    </location>
</feature>
<dbReference type="SUPFAM" id="SSF81324">
    <property type="entry name" value="Voltage-gated potassium channels"/>
    <property type="match status" value="1"/>
</dbReference>
<keyword evidence="3 8" id="KW-0812">Transmembrane</keyword>
<accession>A0ABR7IN94</accession>
<comment type="subcellular location">
    <subcellularLocation>
        <location evidence="1">Membrane</location>
        <topology evidence="1">Multi-pass membrane protein</topology>
    </subcellularLocation>
</comment>
<evidence type="ECO:0000313" key="10">
    <source>
        <dbReference type="EMBL" id="MBC5786604.1"/>
    </source>
</evidence>
<dbReference type="InterPro" id="IPR013099">
    <property type="entry name" value="K_chnl_dom"/>
</dbReference>
<keyword evidence="11" id="KW-1185">Reference proteome</keyword>
<reference evidence="10 11" key="1">
    <citation type="submission" date="2020-08" db="EMBL/GenBank/DDBJ databases">
        <title>Genome public.</title>
        <authorList>
            <person name="Liu C."/>
            <person name="Sun Q."/>
        </authorList>
    </citation>
    <scope>NUCLEOTIDE SEQUENCE [LARGE SCALE GENOMIC DNA]</scope>
    <source>
        <strain evidence="10 11">NSJ-27</strain>
    </source>
</reference>
<dbReference type="InterPro" id="IPR028325">
    <property type="entry name" value="VG_K_chnl"/>
</dbReference>
<dbReference type="RefSeq" id="WP_069988231.1">
    <property type="nucleotide sequence ID" value="NZ_JACOQK010000001.1"/>
</dbReference>
<evidence type="ECO:0000256" key="3">
    <source>
        <dbReference type="ARBA" id="ARBA00022692"/>
    </source>
</evidence>
<dbReference type="PANTHER" id="PTHR11537">
    <property type="entry name" value="VOLTAGE-GATED POTASSIUM CHANNEL"/>
    <property type="match status" value="1"/>
</dbReference>
<keyword evidence="5" id="KW-0406">Ion transport</keyword>
<keyword evidence="6 8" id="KW-0472">Membrane</keyword>
<gene>
    <name evidence="10" type="ORF">H8Z77_01000</name>
</gene>
<dbReference type="GO" id="GO:0034220">
    <property type="term" value="P:monoatomic ion transmembrane transport"/>
    <property type="evidence" value="ECO:0007669"/>
    <property type="project" value="UniProtKB-KW"/>
</dbReference>